<reference evidence="1 2" key="1">
    <citation type="submission" date="2015-01" db="EMBL/GenBank/DDBJ databases">
        <title>Evolution of Trichinella species and genotypes.</title>
        <authorList>
            <person name="Korhonen P.K."/>
            <person name="Edoardo P."/>
            <person name="Giuseppe L.R."/>
            <person name="Gasser R.B."/>
        </authorList>
    </citation>
    <scope>NUCLEOTIDE SEQUENCE [LARGE SCALE GENOMIC DNA]</scope>
    <source>
        <strain evidence="1">ISS3</strain>
    </source>
</reference>
<dbReference type="Proteomes" id="UP000054776">
    <property type="component" value="Unassembled WGS sequence"/>
</dbReference>
<evidence type="ECO:0000313" key="1">
    <source>
        <dbReference type="EMBL" id="KRY34315.1"/>
    </source>
</evidence>
<proteinExistence type="predicted"/>
<dbReference type="OrthoDB" id="5916388at2759"/>
<organism evidence="1 2">
    <name type="scientific">Trichinella spiralis</name>
    <name type="common">Trichina worm</name>
    <dbReference type="NCBI Taxonomy" id="6334"/>
    <lineage>
        <taxon>Eukaryota</taxon>
        <taxon>Metazoa</taxon>
        <taxon>Ecdysozoa</taxon>
        <taxon>Nematoda</taxon>
        <taxon>Enoplea</taxon>
        <taxon>Dorylaimia</taxon>
        <taxon>Trichinellida</taxon>
        <taxon>Trichinellidae</taxon>
        <taxon>Trichinella</taxon>
    </lineage>
</organism>
<gene>
    <name evidence="1" type="ORF">T01_12365</name>
</gene>
<name>A0A0V1BBD3_TRISP</name>
<protein>
    <submittedName>
        <fullName evidence="1">Uncharacterized protein</fullName>
    </submittedName>
</protein>
<accession>A0A0V1BBD3</accession>
<dbReference type="AlphaFoldDB" id="A0A0V1BBD3"/>
<comment type="caution">
    <text evidence="1">The sequence shown here is derived from an EMBL/GenBank/DDBJ whole genome shotgun (WGS) entry which is preliminary data.</text>
</comment>
<dbReference type="InParanoid" id="A0A0V1BBD3"/>
<sequence length="131" mass="14633">MIVKASQSPEKAMSLKYQQPLLLRTGLIKPCAGAFRLKKKRTSNLSAKLHSHVLLHFDSHCVQAAAVRVEAMTSKQLKTASGEAIEEAVGSLLYIRYNRLSRSLRKASIEELCVFHSHELLKSILHSSIHD</sequence>
<keyword evidence="2" id="KW-1185">Reference proteome</keyword>
<evidence type="ECO:0000313" key="2">
    <source>
        <dbReference type="Proteomes" id="UP000054776"/>
    </source>
</evidence>
<dbReference type="EMBL" id="JYDH01000069">
    <property type="protein sequence ID" value="KRY34315.1"/>
    <property type="molecule type" value="Genomic_DNA"/>
</dbReference>